<keyword evidence="2" id="KW-1185">Reference proteome</keyword>
<dbReference type="EMBL" id="POUD01000131">
    <property type="protein sequence ID" value="PZG14333.1"/>
    <property type="molecule type" value="Genomic_DNA"/>
</dbReference>
<evidence type="ECO:0000313" key="2">
    <source>
        <dbReference type="Proteomes" id="UP000249304"/>
    </source>
</evidence>
<name>A0A2W2DV00_9ACTN</name>
<accession>A0A2W2DV00</accession>
<gene>
    <name evidence="1" type="ORF">C1J01_27290</name>
</gene>
<evidence type="ECO:0008006" key="3">
    <source>
        <dbReference type="Google" id="ProtNLM"/>
    </source>
</evidence>
<dbReference type="OrthoDB" id="5380378at2"/>
<dbReference type="Proteomes" id="UP000249304">
    <property type="component" value="Unassembled WGS sequence"/>
</dbReference>
<sequence length="116" mass="12185">MPVTGAAERELALALAELSDPGPFLALSNGDPEADNVLLHADGHPDVRLIDFEFAAFTHALRDAVPFHVPGPAWLTVGAPRSTPHPADLYRQALASGVPDAAADLSALAPYTPRSR</sequence>
<dbReference type="InterPro" id="IPR011009">
    <property type="entry name" value="Kinase-like_dom_sf"/>
</dbReference>
<comment type="caution">
    <text evidence="1">The sequence shown here is derived from an EMBL/GenBank/DDBJ whole genome shotgun (WGS) entry which is preliminary data.</text>
</comment>
<organism evidence="1 2">
    <name type="scientific">Nonomuraea aridisoli</name>
    <dbReference type="NCBI Taxonomy" id="2070368"/>
    <lineage>
        <taxon>Bacteria</taxon>
        <taxon>Bacillati</taxon>
        <taxon>Actinomycetota</taxon>
        <taxon>Actinomycetes</taxon>
        <taxon>Streptosporangiales</taxon>
        <taxon>Streptosporangiaceae</taxon>
        <taxon>Nonomuraea</taxon>
    </lineage>
</organism>
<evidence type="ECO:0000313" key="1">
    <source>
        <dbReference type="EMBL" id="PZG14333.1"/>
    </source>
</evidence>
<proteinExistence type="predicted"/>
<reference evidence="1 2" key="1">
    <citation type="submission" date="2018-01" db="EMBL/GenBank/DDBJ databases">
        <title>Draft genome sequence of Nonomuraea sp. KC333.</title>
        <authorList>
            <person name="Sahin N."/>
            <person name="Saygin H."/>
            <person name="Ay H."/>
        </authorList>
    </citation>
    <scope>NUCLEOTIDE SEQUENCE [LARGE SCALE GENOMIC DNA]</scope>
    <source>
        <strain evidence="1 2">KC333</strain>
    </source>
</reference>
<protein>
    <recommendedName>
        <fullName evidence="3">Aminoglycoside phosphotransferase domain-containing protein</fullName>
    </recommendedName>
</protein>
<dbReference type="RefSeq" id="WP_111181841.1">
    <property type="nucleotide sequence ID" value="NZ_POUD01000131.1"/>
</dbReference>
<dbReference type="SUPFAM" id="SSF56112">
    <property type="entry name" value="Protein kinase-like (PK-like)"/>
    <property type="match status" value="1"/>
</dbReference>
<dbReference type="AlphaFoldDB" id="A0A2W2DV00"/>